<dbReference type="EMBL" id="CP000249">
    <property type="protein sequence ID" value="ABD11998.1"/>
    <property type="molecule type" value="Genomic_DNA"/>
</dbReference>
<proteinExistence type="inferred from homology"/>
<protein>
    <recommendedName>
        <fullName evidence="13">ABC transporter permease</fullName>
    </recommendedName>
</protein>
<feature type="transmembrane region" description="Helical" evidence="8">
    <location>
        <begin position="809"/>
        <end position="828"/>
    </location>
</feature>
<feature type="transmembrane region" description="Helical" evidence="8">
    <location>
        <begin position="762"/>
        <end position="789"/>
    </location>
</feature>
<feature type="transmembrane region" description="Helical" evidence="8">
    <location>
        <begin position="338"/>
        <end position="357"/>
    </location>
</feature>
<dbReference type="Pfam" id="PF02687">
    <property type="entry name" value="FtsX"/>
    <property type="match status" value="2"/>
</dbReference>
<evidence type="ECO:0000256" key="2">
    <source>
        <dbReference type="ARBA" id="ARBA00022475"/>
    </source>
</evidence>
<evidence type="ECO:0000259" key="9">
    <source>
        <dbReference type="Pfam" id="PF02687"/>
    </source>
</evidence>
<dbReference type="HOGENOM" id="CLU_012341_1_0_11"/>
<evidence type="ECO:0000256" key="3">
    <source>
        <dbReference type="ARBA" id="ARBA00022692"/>
    </source>
</evidence>
<feature type="transmembrane region" description="Helical" evidence="8">
    <location>
        <begin position="435"/>
        <end position="456"/>
    </location>
</feature>
<dbReference type="InterPro" id="IPR003838">
    <property type="entry name" value="ABC3_permease_C"/>
</dbReference>
<dbReference type="eggNOG" id="COG0577">
    <property type="taxonomic scope" value="Bacteria"/>
</dbReference>
<feature type="transmembrane region" description="Helical" evidence="8">
    <location>
        <begin position="312"/>
        <end position="332"/>
    </location>
</feature>
<accession>Q2J9P4</accession>
<keyword evidence="5 8" id="KW-0472">Membrane</keyword>
<keyword evidence="3 8" id="KW-0812">Transmembrane</keyword>
<dbReference type="KEGG" id="fra:Francci3_2636"/>
<dbReference type="PANTHER" id="PTHR30572:SF4">
    <property type="entry name" value="ABC TRANSPORTER PERMEASE YTRF"/>
    <property type="match status" value="1"/>
</dbReference>
<gene>
    <name evidence="11" type="ordered locus">Francci3_2636</name>
</gene>
<dbReference type="GO" id="GO:0022857">
    <property type="term" value="F:transmembrane transporter activity"/>
    <property type="evidence" value="ECO:0007669"/>
    <property type="project" value="TreeGrafter"/>
</dbReference>
<dbReference type="InterPro" id="IPR050250">
    <property type="entry name" value="Macrolide_Exporter_MacB"/>
</dbReference>
<comment type="subcellular location">
    <subcellularLocation>
        <location evidence="1">Cell membrane</location>
        <topology evidence="1">Multi-pass membrane protein</topology>
    </subcellularLocation>
</comment>
<feature type="transmembrane region" description="Helical" evidence="8">
    <location>
        <begin position="266"/>
        <end position="291"/>
    </location>
</feature>
<dbReference type="PhylomeDB" id="Q2J9P4"/>
<comment type="similarity">
    <text evidence="6">Belongs to the ABC-4 integral membrane protein family.</text>
</comment>
<keyword evidence="2" id="KW-1003">Cell membrane</keyword>
<dbReference type="TCDB" id="3.A.1.125.3">
    <property type="family name" value="the atp-binding cassette (abc) superfamily"/>
</dbReference>
<feature type="transmembrane region" description="Helical" evidence="8">
    <location>
        <begin position="716"/>
        <end position="741"/>
    </location>
</feature>
<dbReference type="AlphaFoldDB" id="Q2J9P4"/>
<keyword evidence="4 8" id="KW-1133">Transmembrane helix</keyword>
<evidence type="ECO:0000313" key="12">
    <source>
        <dbReference type="Proteomes" id="UP000001937"/>
    </source>
</evidence>
<evidence type="ECO:0000256" key="4">
    <source>
        <dbReference type="ARBA" id="ARBA00022989"/>
    </source>
</evidence>
<dbReference type="Proteomes" id="UP000001937">
    <property type="component" value="Chromosome"/>
</dbReference>
<evidence type="ECO:0000256" key="7">
    <source>
        <dbReference type="SAM" id="MobiDB-lite"/>
    </source>
</evidence>
<evidence type="ECO:0000256" key="8">
    <source>
        <dbReference type="SAM" id="Phobius"/>
    </source>
</evidence>
<evidence type="ECO:0000259" key="10">
    <source>
        <dbReference type="Pfam" id="PF12704"/>
    </source>
</evidence>
<dbReference type="STRING" id="106370.Francci3_2636"/>
<feature type="transmembrane region" description="Helical" evidence="8">
    <location>
        <begin position="409"/>
        <end position="428"/>
    </location>
</feature>
<feature type="domain" description="ABC3 transporter permease C-terminal" evidence="9">
    <location>
        <begin position="269"/>
        <end position="390"/>
    </location>
</feature>
<feature type="domain" description="MacB-like periplasmic core" evidence="10">
    <location>
        <begin position="490"/>
        <end position="686"/>
    </location>
</feature>
<feature type="domain" description="MacB-like periplasmic core" evidence="10">
    <location>
        <begin position="17"/>
        <end position="234"/>
    </location>
</feature>
<evidence type="ECO:0000313" key="11">
    <source>
        <dbReference type="EMBL" id="ABD11998.1"/>
    </source>
</evidence>
<feature type="region of interest" description="Disordered" evidence="7">
    <location>
        <begin position="108"/>
        <end position="142"/>
    </location>
</feature>
<feature type="transmembrane region" description="Helical" evidence="8">
    <location>
        <begin position="364"/>
        <end position="382"/>
    </location>
</feature>
<evidence type="ECO:0000256" key="5">
    <source>
        <dbReference type="ARBA" id="ARBA00023136"/>
    </source>
</evidence>
<keyword evidence="12" id="KW-1185">Reference proteome</keyword>
<name>Q2J9P4_FRACC</name>
<dbReference type="RefSeq" id="WP_011437033.1">
    <property type="nucleotide sequence ID" value="NC_007777.1"/>
</dbReference>
<organism evidence="11 12">
    <name type="scientific">Frankia casuarinae (strain DSM 45818 / CECT 9043 / HFP020203 / CcI3)</name>
    <dbReference type="NCBI Taxonomy" id="106370"/>
    <lineage>
        <taxon>Bacteria</taxon>
        <taxon>Bacillati</taxon>
        <taxon>Actinomycetota</taxon>
        <taxon>Actinomycetes</taxon>
        <taxon>Frankiales</taxon>
        <taxon>Frankiaceae</taxon>
        <taxon>Frankia</taxon>
    </lineage>
</organism>
<dbReference type="OrthoDB" id="9780560at2"/>
<dbReference type="InterPro" id="IPR025857">
    <property type="entry name" value="MacB_PCD"/>
</dbReference>
<dbReference type="GO" id="GO:0005886">
    <property type="term" value="C:plasma membrane"/>
    <property type="evidence" value="ECO:0007669"/>
    <property type="project" value="UniProtKB-SubCell"/>
</dbReference>
<evidence type="ECO:0000256" key="1">
    <source>
        <dbReference type="ARBA" id="ARBA00004651"/>
    </source>
</evidence>
<reference evidence="11 12" key="1">
    <citation type="journal article" date="2007" name="Genome Res.">
        <title>Genome characteristics of facultatively symbiotic Frankia sp. strains reflect host range and host plant biogeography.</title>
        <authorList>
            <person name="Normand P."/>
            <person name="Lapierre P."/>
            <person name="Tisa L.S."/>
            <person name="Gogarten J.P."/>
            <person name="Alloisio N."/>
            <person name="Bagnarol E."/>
            <person name="Bassi C.A."/>
            <person name="Berry A.M."/>
            <person name="Bickhart D.M."/>
            <person name="Choisne N."/>
            <person name="Couloux A."/>
            <person name="Cournoyer B."/>
            <person name="Cruveiller S."/>
            <person name="Daubin V."/>
            <person name="Demange N."/>
            <person name="Francino M.P."/>
            <person name="Goltsman E."/>
            <person name="Huang Y."/>
            <person name="Kopp O.R."/>
            <person name="Labarre L."/>
            <person name="Lapidus A."/>
            <person name="Lavire C."/>
            <person name="Marechal J."/>
            <person name="Martinez M."/>
            <person name="Mastronunzio J.E."/>
            <person name="Mullin B.C."/>
            <person name="Niemann J."/>
            <person name="Pujic P."/>
            <person name="Rawnsley T."/>
            <person name="Rouy Z."/>
            <person name="Schenowitz C."/>
            <person name="Sellstedt A."/>
            <person name="Tavares F."/>
            <person name="Tomkins J.P."/>
            <person name="Vallenet D."/>
            <person name="Valverde C."/>
            <person name="Wall L.G."/>
            <person name="Wang Y."/>
            <person name="Medigue C."/>
            <person name="Benson D.R."/>
        </authorList>
    </citation>
    <scope>NUCLEOTIDE SEQUENCE [LARGE SCALE GENOMIC DNA]</scope>
    <source>
        <strain evidence="12">DSM 45818 / CECT 9043 / CcI3</strain>
    </source>
</reference>
<dbReference type="Pfam" id="PF12704">
    <property type="entry name" value="MacB_PCD"/>
    <property type="match status" value="2"/>
</dbReference>
<dbReference type="PANTHER" id="PTHR30572">
    <property type="entry name" value="MEMBRANE COMPONENT OF TRANSPORTER-RELATED"/>
    <property type="match status" value="1"/>
</dbReference>
<sequence>MLRATLKSLLARKVRLVLSMLAVVAGVSFVTGTLVLTDTLNRTFDTLFADINKNVSVAVRSVNAIDPTSDVGRPPLPASLVSTAAGVDGVRVAVGKVNGQAVLVNPATGKPSNTNGAPGIGINWTGGQPTSAEEIAEGRPPGPGEIVVDRATAKKLHLSLGAKISVQTKGPPARYTLVGTFRIGGQDSLGGAAVTAFDTATAQRVLLAPDRFSAIHLAAGPGLTQEELRARVAAALPPGVEAITGRQLADESASAVQNAVSGFSTFLLIFAAISVFVGAFIIFNTFTMLVAQRVRELALLRAIGASKRQVQVSLQVEAALVGFAGATVGLVSGAGLALLLRVAVGVFGVALPSGALVFRPRTVVIAYAVGVLITAAAAFVPARKAASVPPIAAMRETYVLPTRSLRSRAIAGSVLTALGIVLLILGTASAGKPGATAVGVGAAGIFLGVATLSPLLSGPITRVLGAPLARMFGATGRLGRENAMRNPRRTASTASALMIGLALVSAFSVLGQSIKESVRETVSNSLGADFYLTPQNFGQGFSGEVARELAGKPGIEIATGLRGGLVKISGQSSQVLAGDPAGLVKMLAIKEVTGDVHALGDGTILAEDSTAADHQLRVGQKVPVTFADGRAELTLVGTYQKSQVAGKWIISTSEFARHSTDDLDLFVLVKRASGADPAMVRAEIATVVKSFATVEVRDQSEFVAQQEKQVDQLLGFIYVLLALAVIIALFGIVNTLALSVIERTREIGLLRAVGMTRSQMRLMVILESVIISVFGAVLGVVVGSIFGWALTKALASLGISTFAYPVRTILLVVLTGAILGVLAAVFPARRAARMDVLRAISAV</sequence>
<feature type="domain" description="ABC3 transporter permease C-terminal" evidence="9">
    <location>
        <begin position="719"/>
        <end position="835"/>
    </location>
</feature>
<evidence type="ECO:0000256" key="6">
    <source>
        <dbReference type="ARBA" id="ARBA00038076"/>
    </source>
</evidence>
<evidence type="ECO:0008006" key="13">
    <source>
        <dbReference type="Google" id="ProtNLM"/>
    </source>
</evidence>